<dbReference type="PANTHER" id="PTHR40465">
    <property type="entry name" value="CHROMOSOME 1, WHOLE GENOME SHOTGUN SEQUENCE"/>
    <property type="match status" value="1"/>
</dbReference>
<dbReference type="Pfam" id="PF20152">
    <property type="entry name" value="DUF6534"/>
    <property type="match status" value="1"/>
</dbReference>
<feature type="transmembrane region" description="Helical" evidence="1">
    <location>
        <begin position="97"/>
        <end position="124"/>
    </location>
</feature>
<keyword evidence="1" id="KW-1133">Transmembrane helix</keyword>
<organism evidence="3 4">
    <name type="scientific">Mycena rosella</name>
    <name type="common">Pink bonnet</name>
    <name type="synonym">Agaricus rosellus</name>
    <dbReference type="NCBI Taxonomy" id="1033263"/>
    <lineage>
        <taxon>Eukaryota</taxon>
        <taxon>Fungi</taxon>
        <taxon>Dikarya</taxon>
        <taxon>Basidiomycota</taxon>
        <taxon>Agaricomycotina</taxon>
        <taxon>Agaricomycetes</taxon>
        <taxon>Agaricomycetidae</taxon>
        <taxon>Agaricales</taxon>
        <taxon>Marasmiineae</taxon>
        <taxon>Mycenaceae</taxon>
        <taxon>Mycena</taxon>
    </lineage>
</organism>
<accession>A0AAD7GAY8</accession>
<evidence type="ECO:0000313" key="4">
    <source>
        <dbReference type="Proteomes" id="UP001221757"/>
    </source>
</evidence>
<feature type="transmembrane region" description="Helical" evidence="1">
    <location>
        <begin position="22"/>
        <end position="45"/>
    </location>
</feature>
<keyword evidence="1" id="KW-0472">Membrane</keyword>
<dbReference type="PANTHER" id="PTHR40465:SF1">
    <property type="entry name" value="DUF6534 DOMAIN-CONTAINING PROTEIN"/>
    <property type="match status" value="1"/>
</dbReference>
<gene>
    <name evidence="3" type="ORF">B0H17DRAFT_113220</name>
</gene>
<evidence type="ECO:0000259" key="2">
    <source>
        <dbReference type="Pfam" id="PF20152"/>
    </source>
</evidence>
<feature type="transmembrane region" description="Helical" evidence="1">
    <location>
        <begin position="144"/>
        <end position="164"/>
    </location>
</feature>
<feature type="transmembrane region" description="Helical" evidence="1">
    <location>
        <begin position="65"/>
        <end position="85"/>
    </location>
</feature>
<comment type="caution">
    <text evidence="3">The sequence shown here is derived from an EMBL/GenBank/DDBJ whole genome shotgun (WGS) entry which is preliminary data.</text>
</comment>
<dbReference type="InterPro" id="IPR045339">
    <property type="entry name" value="DUF6534"/>
</dbReference>
<keyword evidence="1" id="KW-0812">Transmembrane</keyword>
<dbReference type="AlphaFoldDB" id="A0AAD7GAY8"/>
<name>A0AAD7GAY8_MYCRO</name>
<evidence type="ECO:0000256" key="1">
    <source>
        <dbReference type="SAM" id="Phobius"/>
    </source>
</evidence>
<proteinExistence type="predicted"/>
<reference evidence="3" key="1">
    <citation type="submission" date="2023-03" db="EMBL/GenBank/DDBJ databases">
        <title>Massive genome expansion in bonnet fungi (Mycena s.s.) driven by repeated elements and novel gene families across ecological guilds.</title>
        <authorList>
            <consortium name="Lawrence Berkeley National Laboratory"/>
            <person name="Harder C.B."/>
            <person name="Miyauchi S."/>
            <person name="Viragh M."/>
            <person name="Kuo A."/>
            <person name="Thoen E."/>
            <person name="Andreopoulos B."/>
            <person name="Lu D."/>
            <person name="Skrede I."/>
            <person name="Drula E."/>
            <person name="Henrissat B."/>
            <person name="Morin E."/>
            <person name="Kohler A."/>
            <person name="Barry K."/>
            <person name="LaButti K."/>
            <person name="Morin E."/>
            <person name="Salamov A."/>
            <person name="Lipzen A."/>
            <person name="Mereny Z."/>
            <person name="Hegedus B."/>
            <person name="Baldrian P."/>
            <person name="Stursova M."/>
            <person name="Weitz H."/>
            <person name="Taylor A."/>
            <person name="Grigoriev I.V."/>
            <person name="Nagy L.G."/>
            <person name="Martin F."/>
            <person name="Kauserud H."/>
        </authorList>
    </citation>
    <scope>NUCLEOTIDE SEQUENCE</scope>
    <source>
        <strain evidence="3">CBHHK067</strain>
    </source>
</reference>
<protein>
    <recommendedName>
        <fullName evidence="2">DUF6534 domain-containing protein</fullName>
    </recommendedName>
</protein>
<dbReference type="EMBL" id="JARKIE010000138">
    <property type="protein sequence ID" value="KAJ7677443.1"/>
    <property type="molecule type" value="Genomic_DNA"/>
</dbReference>
<sequence>MLMGTLIMQVYGYYRKFRVDPLAIRILVYGVFCLDLAQTIMLTFHGWWALVASWGRPDLLEHSPWTAAMVPFMCGLISAIVQIFYARRIWALSSNNFIRGVSVFIVLTALAQGLSAMSGAIVAMTYKHGYSQPTIKEMHTTFEIWLAGSLATDAMIAACMAYTLSQAKARTSWSNSQTLLTNLINRAVQTGAVTALCASVEFAVFVQFPEYTYHYAAGYTLGKLYSNSLMLNINMRRQLQEADPSRPISLDARSGTTVYVEQHTVRSHDTAFSPHTVDDFSTWTGAKDAK</sequence>
<evidence type="ECO:0000313" key="3">
    <source>
        <dbReference type="EMBL" id="KAJ7677443.1"/>
    </source>
</evidence>
<feature type="domain" description="DUF6534" evidence="2">
    <location>
        <begin position="149"/>
        <end position="237"/>
    </location>
</feature>
<keyword evidence="4" id="KW-1185">Reference proteome</keyword>
<dbReference type="Proteomes" id="UP001221757">
    <property type="component" value="Unassembled WGS sequence"/>
</dbReference>